<sequence length="59" mass="6458">MNATTHEVAVEKLRDAEVPGFEVEMDPDEADLVGAFQEDALSEQEAKDSTVDLLEVGHE</sequence>
<name>A0AAD1C601_METFU</name>
<dbReference type="KEGG" id="pfuw:KF707C_p260"/>
<dbReference type="RefSeq" id="WP_003454292.1">
    <property type="nucleotide sequence ID" value="NZ_AJMR01000195.1"/>
</dbReference>
<dbReference type="Proteomes" id="UP000218554">
    <property type="component" value="Plasmid pKF707"/>
</dbReference>
<keyword evidence="1" id="KW-0614">Plasmid</keyword>
<reference evidence="1 2" key="1">
    <citation type="journal article" date="2018" name="Int. J. Syst. Evol. Microbiol.">
        <title>Pseudomonas furukawaii sp. nov., a polychlorinated biphenyl-degrading bacterium isolated from biphenyl-contaminated soil in Japan.</title>
        <authorList>
            <person name="Kimura N."/>
            <person name="Watanabe T."/>
            <person name="Suenaga H."/>
            <person name="Fujihara H."/>
            <person name="Futagami T."/>
            <person name="Goto M."/>
            <person name="Hanada S."/>
            <person name="Hirose J."/>
        </authorList>
    </citation>
    <scope>NUCLEOTIDE SEQUENCE [LARGE SCALE GENOMIC DNA]</scope>
    <source>
        <strain evidence="2">DSM 10086 / NBRC 110670 / KF707</strain>
    </source>
</reference>
<accession>A0AAD1C601</accession>
<protein>
    <recommendedName>
        <fullName evidence="3">Conjugal transfer protein TraD</fullName>
    </recommendedName>
</protein>
<proteinExistence type="predicted"/>
<evidence type="ECO:0000313" key="1">
    <source>
        <dbReference type="EMBL" id="BAU77415.1"/>
    </source>
</evidence>
<evidence type="ECO:0008006" key="3">
    <source>
        <dbReference type="Google" id="ProtNLM"/>
    </source>
</evidence>
<geneLocation type="plasmid" evidence="1 2">
    <name>pKF707</name>
</geneLocation>
<gene>
    <name evidence="1" type="ORF">KF707C_p260</name>
</gene>
<dbReference type="AlphaFoldDB" id="A0AAD1C601"/>
<dbReference type="EMBL" id="AP014863">
    <property type="protein sequence ID" value="BAU77415.1"/>
    <property type="molecule type" value="Genomic_DNA"/>
</dbReference>
<evidence type="ECO:0000313" key="2">
    <source>
        <dbReference type="Proteomes" id="UP000218554"/>
    </source>
</evidence>
<organism evidence="1 2">
    <name type="scientific">Metapseudomonas furukawaii</name>
    <name type="common">Pseudomonas furukawaii</name>
    <dbReference type="NCBI Taxonomy" id="1149133"/>
    <lineage>
        <taxon>Bacteria</taxon>
        <taxon>Pseudomonadati</taxon>
        <taxon>Pseudomonadota</taxon>
        <taxon>Gammaproteobacteria</taxon>
        <taxon>Pseudomonadales</taxon>
        <taxon>Pseudomonadaceae</taxon>
        <taxon>Metapseudomonas</taxon>
    </lineage>
</organism>
<keyword evidence="2" id="KW-1185">Reference proteome</keyword>